<reference evidence="2 3" key="1">
    <citation type="submission" date="2016-10" db="EMBL/GenBank/DDBJ databases">
        <authorList>
            <person name="de Groot N.N."/>
        </authorList>
    </citation>
    <scope>NUCLEOTIDE SEQUENCE [LARGE SCALE GENOMIC DNA]</scope>
    <source>
        <strain evidence="2 3">DSM 43067</strain>
    </source>
</reference>
<feature type="region of interest" description="Disordered" evidence="1">
    <location>
        <begin position="1"/>
        <end position="55"/>
    </location>
</feature>
<accession>A0A1I4X7G2</accession>
<dbReference type="STRING" id="1993.SAMN04489713_101710"/>
<feature type="compositionally biased region" description="Acidic residues" evidence="1">
    <location>
        <begin position="1"/>
        <end position="11"/>
    </location>
</feature>
<sequence length="55" mass="6113">MVPEIPDDEPENERKLRFRSYAEEPLLDDEDGSGELLLPPAVTQAPPPQDRPGNA</sequence>
<evidence type="ECO:0000256" key="1">
    <source>
        <dbReference type="SAM" id="MobiDB-lite"/>
    </source>
</evidence>
<dbReference type="InParanoid" id="A0A1I4X7G2"/>
<organism evidence="2 3">
    <name type="scientific">Actinomadura madurae</name>
    <dbReference type="NCBI Taxonomy" id="1993"/>
    <lineage>
        <taxon>Bacteria</taxon>
        <taxon>Bacillati</taxon>
        <taxon>Actinomycetota</taxon>
        <taxon>Actinomycetes</taxon>
        <taxon>Streptosporangiales</taxon>
        <taxon>Thermomonosporaceae</taxon>
        <taxon>Actinomadura</taxon>
    </lineage>
</organism>
<dbReference type="EMBL" id="FOVH01000001">
    <property type="protein sequence ID" value="SFN21366.1"/>
    <property type="molecule type" value="Genomic_DNA"/>
</dbReference>
<dbReference type="Proteomes" id="UP000183413">
    <property type="component" value="Unassembled WGS sequence"/>
</dbReference>
<dbReference type="GeneID" id="99656549"/>
<protein>
    <submittedName>
        <fullName evidence="2">Uncharacterized protein</fullName>
    </submittedName>
</protein>
<evidence type="ECO:0000313" key="3">
    <source>
        <dbReference type="Proteomes" id="UP000183413"/>
    </source>
</evidence>
<name>A0A1I4X7G2_9ACTN</name>
<gene>
    <name evidence="2" type="ORF">SAMN04489713_101710</name>
</gene>
<dbReference type="RefSeq" id="WP_021596094.1">
    <property type="nucleotide sequence ID" value="NZ_CP083237.1"/>
</dbReference>
<feature type="compositionally biased region" description="Pro residues" evidence="1">
    <location>
        <begin position="45"/>
        <end position="55"/>
    </location>
</feature>
<proteinExistence type="predicted"/>
<evidence type="ECO:0000313" key="2">
    <source>
        <dbReference type="EMBL" id="SFN21366.1"/>
    </source>
</evidence>
<keyword evidence="3" id="KW-1185">Reference proteome</keyword>
<dbReference type="AlphaFoldDB" id="A0A1I4X7G2"/>